<evidence type="ECO:0000313" key="1">
    <source>
        <dbReference type="EMBL" id="SON48790.1"/>
    </source>
</evidence>
<organism evidence="1 2">
    <name type="scientific">Vibrio tapetis subsp. tapetis</name>
    <dbReference type="NCBI Taxonomy" id="1671868"/>
    <lineage>
        <taxon>Bacteria</taxon>
        <taxon>Pseudomonadati</taxon>
        <taxon>Pseudomonadota</taxon>
        <taxon>Gammaproteobacteria</taxon>
        <taxon>Vibrionales</taxon>
        <taxon>Vibrionaceae</taxon>
        <taxon>Vibrio</taxon>
    </lineage>
</organism>
<dbReference type="KEGG" id="vta:A0811"/>
<reference evidence="1 2" key="1">
    <citation type="submission" date="2017-10" db="EMBL/GenBank/DDBJ databases">
        <authorList>
            <person name="Banno H."/>
            <person name="Chua N.-H."/>
        </authorList>
    </citation>
    <scope>NUCLEOTIDE SEQUENCE [LARGE SCALE GENOMIC DNA]</scope>
    <source>
        <strain evidence="1">Vibrio tapetis CECT4600</strain>
    </source>
</reference>
<sequence length="117" mass="13163">MKVSELLKLLKNLPSDLDLDVVTGEEWLPERLLSTKQDGDFLFLEFDNQPEDVGGEIEARGFVEHEVTMLKDKIVQLISESDDIDVKADALLTLLLISHENSSSDVIEILEEDASQH</sequence>
<accession>A0A2N8ZA66</accession>
<dbReference type="AlphaFoldDB" id="A0A2N8ZA66"/>
<dbReference type="OrthoDB" id="5877595at2"/>
<dbReference type="EMBL" id="LT960611">
    <property type="protein sequence ID" value="SON48790.1"/>
    <property type="molecule type" value="Genomic_DNA"/>
</dbReference>
<dbReference type="RefSeq" id="WP_102521578.1">
    <property type="nucleotide sequence ID" value="NZ_LT960611.1"/>
</dbReference>
<gene>
    <name evidence="1" type="ORF">VTAP4600_A0811</name>
</gene>
<keyword evidence="2" id="KW-1185">Reference proteome</keyword>
<dbReference type="Proteomes" id="UP000235828">
    <property type="component" value="Chromosome A"/>
</dbReference>
<name>A0A2N8ZA66_9VIBR</name>
<evidence type="ECO:0000313" key="2">
    <source>
        <dbReference type="Proteomes" id="UP000235828"/>
    </source>
</evidence>
<proteinExistence type="predicted"/>
<protein>
    <submittedName>
        <fullName evidence="1">Uncharacterized protein</fullName>
    </submittedName>
</protein>